<dbReference type="AlphaFoldDB" id="A0AAV9MXW4"/>
<dbReference type="GO" id="GO:0006351">
    <property type="term" value="P:DNA-templated transcription"/>
    <property type="evidence" value="ECO:0007669"/>
    <property type="project" value="InterPro"/>
</dbReference>
<reference evidence="4 5" key="1">
    <citation type="submission" date="2023-08" db="EMBL/GenBank/DDBJ databases">
        <title>Black Yeasts Isolated from many extreme environments.</title>
        <authorList>
            <person name="Coleine C."/>
            <person name="Stajich J.E."/>
            <person name="Selbmann L."/>
        </authorList>
    </citation>
    <scope>NUCLEOTIDE SEQUENCE [LARGE SCALE GENOMIC DNA]</scope>
    <source>
        <strain evidence="4 5">CCFEE 5792</strain>
    </source>
</reference>
<sequence>MAHGSTYHASSRTRESVSEMDIEEQGGASPEIYRDRTSTYEVLDQLFRERNSSATLHHTTAAIPGGSPEARTSDARELYVSVTDLIGEELPAPDIVNYSLQKYLNAVHWFMVLFHEPTFRIELQQIMSTGCVQKDRAAFLYLAVLVIGVGARYAADSVDAPMSYQSCGFDGLGLRLIRLVETKLLDIFDESGIEAVQIAIVMSSYYLYQGLPKRSFALLGSGLKVALSIGLHRESSWTMSNPVIREVWRRLWWALYTAEVFGAISYGTPCLMQDNGWDVALPGNIEDMSLTCPGFDSQETYGGTTVGPVNVFSYHRYKFQLYRLASAITKNIYLRSGVTLKDVVAEVKRINQRLLEWEKCIPPELRPESLKSLASREQYRGTLKIFQLQALVLQLSYDNVQMVLHRPLLTMNQVQRWPRFVNDARETPGEPLRDSTDEVNDMIKSSKCQCWISSLRTSTIGDYPEYLMASRSTYGAAYAAIQSFTSGVVLGIFALSDPLSDQAHQGKRALSKIIKLPKLYKYRTKVSDQCGQILEELLRLILSEEMKSLLVDARDSDDSAQSPALMSNISLAADTGPSTSQNDHPGAIPDSSRNNGVHDKDPCAASLNPSGEDQPLLSNQGPDLNIDSDLFALQSVLPSDIHDGNFSDALLSLQDVFRDSRGAAQSTVPYSSRTQLSGGTTPTITNALLPASQLQGPPFPRAAIPFDGTSQAWIWDDLLWLPEAS</sequence>
<proteinExistence type="predicted"/>
<dbReference type="InterPro" id="IPR050987">
    <property type="entry name" value="AtrR-like"/>
</dbReference>
<dbReference type="PANTHER" id="PTHR46910:SF8">
    <property type="entry name" value="ZN(II)2CYS6 TRANSCRIPTION FACTOR (EUROFUNG)"/>
    <property type="match status" value="1"/>
</dbReference>
<protein>
    <recommendedName>
        <fullName evidence="3">Xylanolytic transcriptional activator regulatory domain-containing protein</fullName>
    </recommendedName>
</protein>
<dbReference type="CDD" id="cd12148">
    <property type="entry name" value="fungal_TF_MHR"/>
    <property type="match status" value="1"/>
</dbReference>
<accession>A0AAV9MXW4</accession>
<dbReference type="GO" id="GO:0003677">
    <property type="term" value="F:DNA binding"/>
    <property type="evidence" value="ECO:0007669"/>
    <property type="project" value="InterPro"/>
</dbReference>
<dbReference type="InterPro" id="IPR007219">
    <property type="entry name" value="XnlR_reg_dom"/>
</dbReference>
<evidence type="ECO:0000313" key="4">
    <source>
        <dbReference type="EMBL" id="KAK5045567.1"/>
    </source>
</evidence>
<dbReference type="GO" id="GO:0008270">
    <property type="term" value="F:zinc ion binding"/>
    <property type="evidence" value="ECO:0007669"/>
    <property type="project" value="InterPro"/>
</dbReference>
<feature type="domain" description="Xylanolytic transcriptional activator regulatory" evidence="3">
    <location>
        <begin position="215"/>
        <end position="288"/>
    </location>
</feature>
<keyword evidence="5" id="KW-1185">Reference proteome</keyword>
<dbReference type="GeneID" id="89977346"/>
<dbReference type="Proteomes" id="UP001358417">
    <property type="component" value="Unassembled WGS sequence"/>
</dbReference>
<name>A0AAV9MXW4_9EURO</name>
<evidence type="ECO:0000256" key="1">
    <source>
        <dbReference type="ARBA" id="ARBA00023242"/>
    </source>
</evidence>
<feature type="region of interest" description="Disordered" evidence="2">
    <location>
        <begin position="1"/>
        <end position="34"/>
    </location>
</feature>
<evidence type="ECO:0000259" key="3">
    <source>
        <dbReference type="SMART" id="SM00906"/>
    </source>
</evidence>
<comment type="caution">
    <text evidence="4">The sequence shown here is derived from an EMBL/GenBank/DDBJ whole genome shotgun (WGS) entry which is preliminary data.</text>
</comment>
<gene>
    <name evidence="4" type="ORF">LTR84_009185</name>
</gene>
<keyword evidence="1" id="KW-0539">Nucleus</keyword>
<dbReference type="PANTHER" id="PTHR46910">
    <property type="entry name" value="TRANSCRIPTION FACTOR PDR1"/>
    <property type="match status" value="1"/>
</dbReference>
<feature type="compositionally biased region" description="Polar residues" evidence="2">
    <location>
        <begin position="571"/>
        <end position="583"/>
    </location>
</feature>
<evidence type="ECO:0000256" key="2">
    <source>
        <dbReference type="SAM" id="MobiDB-lite"/>
    </source>
</evidence>
<evidence type="ECO:0000313" key="5">
    <source>
        <dbReference type="Proteomes" id="UP001358417"/>
    </source>
</evidence>
<dbReference type="Pfam" id="PF04082">
    <property type="entry name" value="Fungal_trans"/>
    <property type="match status" value="1"/>
</dbReference>
<feature type="compositionally biased region" description="Polar residues" evidence="2">
    <location>
        <begin position="607"/>
        <end position="621"/>
    </location>
</feature>
<dbReference type="GO" id="GO:0003700">
    <property type="term" value="F:DNA-binding transcription factor activity"/>
    <property type="evidence" value="ECO:0007669"/>
    <property type="project" value="InterPro"/>
</dbReference>
<dbReference type="EMBL" id="JAVRRD010000036">
    <property type="protein sequence ID" value="KAK5045567.1"/>
    <property type="molecule type" value="Genomic_DNA"/>
</dbReference>
<feature type="region of interest" description="Disordered" evidence="2">
    <location>
        <begin position="571"/>
        <end position="621"/>
    </location>
</feature>
<dbReference type="RefSeq" id="XP_064701191.1">
    <property type="nucleotide sequence ID" value="XM_064852727.1"/>
</dbReference>
<organism evidence="4 5">
    <name type="scientific">Exophiala bonariae</name>
    <dbReference type="NCBI Taxonomy" id="1690606"/>
    <lineage>
        <taxon>Eukaryota</taxon>
        <taxon>Fungi</taxon>
        <taxon>Dikarya</taxon>
        <taxon>Ascomycota</taxon>
        <taxon>Pezizomycotina</taxon>
        <taxon>Eurotiomycetes</taxon>
        <taxon>Chaetothyriomycetidae</taxon>
        <taxon>Chaetothyriales</taxon>
        <taxon>Herpotrichiellaceae</taxon>
        <taxon>Exophiala</taxon>
    </lineage>
</organism>
<dbReference type="SMART" id="SM00906">
    <property type="entry name" value="Fungal_trans"/>
    <property type="match status" value="1"/>
</dbReference>